<keyword evidence="3 7" id="KW-0479">Metal-binding</keyword>
<feature type="binding site" evidence="7">
    <location>
        <position position="38"/>
    </location>
    <ligand>
        <name>Zn(2+)</name>
        <dbReference type="ChEBI" id="CHEBI:29105"/>
    </ligand>
</feature>
<feature type="binding site" evidence="7">
    <location>
        <position position="40"/>
    </location>
    <ligand>
        <name>Zn(2+)</name>
        <dbReference type="ChEBI" id="CHEBI:29105"/>
    </ligand>
</feature>
<name>A0A6M6JPT6_9PSEU</name>
<dbReference type="EC" id="4.2.1.1" evidence="2"/>
<keyword evidence="9" id="KW-1185">Reference proteome</keyword>
<evidence type="ECO:0000256" key="7">
    <source>
        <dbReference type="PIRSR" id="PIRSR601765-1"/>
    </source>
</evidence>
<feature type="binding site" evidence="7">
    <location>
        <position position="94"/>
    </location>
    <ligand>
        <name>Zn(2+)</name>
        <dbReference type="ChEBI" id="CHEBI:29105"/>
    </ligand>
</feature>
<dbReference type="PANTHER" id="PTHR43175">
    <property type="entry name" value="CARBONIC ANHYDRASE"/>
    <property type="match status" value="1"/>
</dbReference>
<feature type="binding site" evidence="7">
    <location>
        <position position="91"/>
    </location>
    <ligand>
        <name>Zn(2+)</name>
        <dbReference type="ChEBI" id="CHEBI:29105"/>
    </ligand>
</feature>
<reference evidence="8 9" key="1">
    <citation type="submission" date="2020-05" db="EMBL/GenBank/DDBJ databases">
        <authorList>
            <person name="Mo P."/>
        </authorList>
    </citation>
    <scope>NUCLEOTIDE SEQUENCE [LARGE SCALE GENOMIC DNA]</scope>
    <source>
        <strain evidence="8 9">Gen01</strain>
    </source>
</reference>
<evidence type="ECO:0000256" key="5">
    <source>
        <dbReference type="ARBA" id="ARBA00024993"/>
    </source>
</evidence>
<dbReference type="GO" id="GO:0004089">
    <property type="term" value="F:carbonate dehydratase activity"/>
    <property type="evidence" value="ECO:0007669"/>
    <property type="project" value="UniProtKB-EC"/>
</dbReference>
<protein>
    <recommendedName>
        <fullName evidence="2">carbonic anhydrase</fullName>
        <ecNumber evidence="2">4.2.1.1</ecNumber>
    </recommendedName>
</protein>
<evidence type="ECO:0000256" key="1">
    <source>
        <dbReference type="ARBA" id="ARBA00006217"/>
    </source>
</evidence>
<evidence type="ECO:0000313" key="8">
    <source>
        <dbReference type="EMBL" id="QJY49415.1"/>
    </source>
</evidence>
<evidence type="ECO:0000256" key="2">
    <source>
        <dbReference type="ARBA" id="ARBA00012925"/>
    </source>
</evidence>
<dbReference type="SUPFAM" id="SSF53056">
    <property type="entry name" value="beta-carbonic anhydrase, cab"/>
    <property type="match status" value="1"/>
</dbReference>
<gene>
    <name evidence="8" type="ORF">HOP40_29695</name>
</gene>
<sequence>MAIEDLLARYEAGGGRLAASNAEGLPVPPALHTALLTCMDSRIDVFALFGMKLGEVHVLRNAGGVVTDDVIRSLTISQRKLHTRDVLLVQHAGCGLTTFTEDDFTEELAEETGMRPPWRTHAFRDPVVSVRRDMALLRRDPFLLPGTKIRGFVLDLEDFHLLEVHEDGGSRDDAVA</sequence>
<dbReference type="GO" id="GO:0008270">
    <property type="term" value="F:zinc ion binding"/>
    <property type="evidence" value="ECO:0007669"/>
    <property type="project" value="InterPro"/>
</dbReference>
<evidence type="ECO:0000256" key="6">
    <source>
        <dbReference type="ARBA" id="ARBA00048348"/>
    </source>
</evidence>
<comment type="function">
    <text evidence="5">Catalyzes the reversible hydration of carbon dioxide to form bicarbonate.</text>
</comment>
<keyword evidence="4 7" id="KW-0862">Zinc</keyword>
<dbReference type="PANTHER" id="PTHR43175:SF3">
    <property type="entry name" value="CARBON DISULFIDE HYDROLASE"/>
    <property type="match status" value="1"/>
</dbReference>
<dbReference type="AlphaFoldDB" id="A0A6M6JPT6"/>
<comment type="cofactor">
    <cofactor evidence="7">
        <name>Zn(2+)</name>
        <dbReference type="ChEBI" id="CHEBI:29105"/>
    </cofactor>
    <text evidence="7">Binds 1 zinc ion per subunit.</text>
</comment>
<dbReference type="KEGG" id="pbro:HOP40_29695"/>
<dbReference type="Pfam" id="PF00484">
    <property type="entry name" value="Pro_CA"/>
    <property type="match status" value="1"/>
</dbReference>
<dbReference type="Proteomes" id="UP000505377">
    <property type="component" value="Chromosome"/>
</dbReference>
<accession>A0A6M6JPT6</accession>
<proteinExistence type="inferred from homology"/>
<dbReference type="RefSeq" id="WP_172165098.1">
    <property type="nucleotide sequence ID" value="NZ_CP053564.1"/>
</dbReference>
<dbReference type="SMART" id="SM00947">
    <property type="entry name" value="Pro_CA"/>
    <property type="match status" value="1"/>
</dbReference>
<dbReference type="EMBL" id="CP053564">
    <property type="protein sequence ID" value="QJY49415.1"/>
    <property type="molecule type" value="Genomic_DNA"/>
</dbReference>
<dbReference type="Gene3D" id="3.40.1050.10">
    <property type="entry name" value="Carbonic anhydrase"/>
    <property type="match status" value="1"/>
</dbReference>
<dbReference type="InterPro" id="IPR036874">
    <property type="entry name" value="Carbonic_anhydrase_sf"/>
</dbReference>
<dbReference type="CDD" id="cd03379">
    <property type="entry name" value="beta_CA_cladeD"/>
    <property type="match status" value="1"/>
</dbReference>
<evidence type="ECO:0000313" key="9">
    <source>
        <dbReference type="Proteomes" id="UP000505377"/>
    </source>
</evidence>
<evidence type="ECO:0000256" key="3">
    <source>
        <dbReference type="ARBA" id="ARBA00022723"/>
    </source>
</evidence>
<comment type="similarity">
    <text evidence="1">Belongs to the beta-class carbonic anhydrase family.</text>
</comment>
<organism evidence="8 9">
    <name type="scientific">Pseudonocardia broussonetiae</name>
    <dbReference type="NCBI Taxonomy" id="2736640"/>
    <lineage>
        <taxon>Bacteria</taxon>
        <taxon>Bacillati</taxon>
        <taxon>Actinomycetota</taxon>
        <taxon>Actinomycetes</taxon>
        <taxon>Pseudonocardiales</taxon>
        <taxon>Pseudonocardiaceae</taxon>
        <taxon>Pseudonocardia</taxon>
    </lineage>
</organism>
<evidence type="ECO:0000256" key="4">
    <source>
        <dbReference type="ARBA" id="ARBA00022833"/>
    </source>
</evidence>
<dbReference type="InterPro" id="IPR001765">
    <property type="entry name" value="Carbonic_anhydrase"/>
</dbReference>
<comment type="catalytic activity">
    <reaction evidence="6">
        <text>hydrogencarbonate + H(+) = CO2 + H2O</text>
        <dbReference type="Rhea" id="RHEA:10748"/>
        <dbReference type="ChEBI" id="CHEBI:15377"/>
        <dbReference type="ChEBI" id="CHEBI:15378"/>
        <dbReference type="ChEBI" id="CHEBI:16526"/>
        <dbReference type="ChEBI" id="CHEBI:17544"/>
        <dbReference type="EC" id="4.2.1.1"/>
    </reaction>
</comment>